<protein>
    <submittedName>
        <fullName evidence="1">Uncharacterized protein</fullName>
    </submittedName>
</protein>
<reference evidence="1" key="1">
    <citation type="journal article" date="2020" name="Stud. Mycol.">
        <title>101 Dothideomycetes genomes: a test case for predicting lifestyles and emergence of pathogens.</title>
        <authorList>
            <person name="Haridas S."/>
            <person name="Albert R."/>
            <person name="Binder M."/>
            <person name="Bloem J."/>
            <person name="Labutti K."/>
            <person name="Salamov A."/>
            <person name="Andreopoulos B."/>
            <person name="Baker S."/>
            <person name="Barry K."/>
            <person name="Bills G."/>
            <person name="Bluhm B."/>
            <person name="Cannon C."/>
            <person name="Castanera R."/>
            <person name="Culley D."/>
            <person name="Daum C."/>
            <person name="Ezra D."/>
            <person name="Gonzalez J."/>
            <person name="Henrissat B."/>
            <person name="Kuo A."/>
            <person name="Liang C."/>
            <person name="Lipzen A."/>
            <person name="Lutzoni F."/>
            <person name="Magnuson J."/>
            <person name="Mondo S."/>
            <person name="Nolan M."/>
            <person name="Ohm R."/>
            <person name="Pangilinan J."/>
            <person name="Park H.-J."/>
            <person name="Ramirez L."/>
            <person name="Alfaro M."/>
            <person name="Sun H."/>
            <person name="Tritt A."/>
            <person name="Yoshinaga Y."/>
            <person name="Zwiers L.-H."/>
            <person name="Turgeon B."/>
            <person name="Goodwin S."/>
            <person name="Spatafora J."/>
            <person name="Crous P."/>
            <person name="Grigoriev I."/>
        </authorList>
    </citation>
    <scope>NUCLEOTIDE SEQUENCE</scope>
    <source>
        <strain evidence="1">CBS 473.64</strain>
    </source>
</reference>
<dbReference type="EMBL" id="MU006783">
    <property type="protein sequence ID" value="KAF2641105.1"/>
    <property type="molecule type" value="Genomic_DNA"/>
</dbReference>
<proteinExistence type="predicted"/>
<evidence type="ECO:0000313" key="1">
    <source>
        <dbReference type="EMBL" id="KAF2641105.1"/>
    </source>
</evidence>
<accession>A0A6A6S0S7</accession>
<organism evidence="1 2">
    <name type="scientific">Massarina eburnea CBS 473.64</name>
    <dbReference type="NCBI Taxonomy" id="1395130"/>
    <lineage>
        <taxon>Eukaryota</taxon>
        <taxon>Fungi</taxon>
        <taxon>Dikarya</taxon>
        <taxon>Ascomycota</taxon>
        <taxon>Pezizomycotina</taxon>
        <taxon>Dothideomycetes</taxon>
        <taxon>Pleosporomycetidae</taxon>
        <taxon>Pleosporales</taxon>
        <taxon>Massarineae</taxon>
        <taxon>Massarinaceae</taxon>
        <taxon>Massarina</taxon>
    </lineage>
</organism>
<dbReference type="AlphaFoldDB" id="A0A6A6S0S7"/>
<keyword evidence="2" id="KW-1185">Reference proteome</keyword>
<sequence>GINAKKSNGALWIGTDSNYKATFTNDGDQSVAVICWDAASMWINAHQPKIFVNLKAGEQTTISIAEGFSGGCGAAATDSSLFMGLLNESILEFTAYPKEKGCFDISREINMDGLVLTSKGSQCTSGVSGGQLSCVFVCKSGTSCEDAGSYAIALGAATQGPCMVGTASDGGASGGCQFGDGEHMQVTIAGHRNWPSA</sequence>
<dbReference type="OrthoDB" id="5320938at2759"/>
<evidence type="ECO:0000313" key="2">
    <source>
        <dbReference type="Proteomes" id="UP000799753"/>
    </source>
</evidence>
<dbReference type="Proteomes" id="UP000799753">
    <property type="component" value="Unassembled WGS sequence"/>
</dbReference>
<gene>
    <name evidence="1" type="ORF">P280DRAFT_398894</name>
</gene>
<feature type="non-terminal residue" evidence="1">
    <location>
        <position position="1"/>
    </location>
</feature>
<name>A0A6A6S0S7_9PLEO</name>